<gene>
    <name evidence="2" type="ORF">FIBSPDRAFT_927399</name>
</gene>
<evidence type="ECO:0000259" key="1">
    <source>
        <dbReference type="PROSITE" id="PS50181"/>
    </source>
</evidence>
<reference evidence="2" key="1">
    <citation type="journal article" date="2016" name="Mol. Biol. Evol.">
        <title>Comparative Genomics of Early-Diverging Mushroom-Forming Fungi Provides Insights into the Origins of Lignocellulose Decay Capabilities.</title>
        <authorList>
            <person name="Nagy L.G."/>
            <person name="Riley R."/>
            <person name="Tritt A."/>
            <person name="Adam C."/>
            <person name="Daum C."/>
            <person name="Floudas D."/>
            <person name="Sun H."/>
            <person name="Yadav J.S."/>
            <person name="Pangilinan J."/>
            <person name="Larsson K.H."/>
            <person name="Matsuura K."/>
            <person name="Barry K."/>
            <person name="Labutti K."/>
            <person name="Kuo R."/>
            <person name="Ohm R.A."/>
            <person name="Bhattacharya S.S."/>
            <person name="Shirouzu T."/>
            <person name="Yoshinaga Y."/>
            <person name="Martin F.M."/>
            <person name="Grigoriev I.V."/>
            <person name="Hibbett D.S."/>
        </authorList>
    </citation>
    <scope>NUCLEOTIDE SEQUENCE [LARGE SCALE GENOMIC DNA]</scope>
    <source>
        <strain evidence="2">CBS 109695</strain>
    </source>
</reference>
<dbReference type="PANTHER" id="PTHR38926:SF5">
    <property type="entry name" value="F-BOX AND LEUCINE-RICH REPEAT PROTEIN 6"/>
    <property type="match status" value="1"/>
</dbReference>
<dbReference type="SUPFAM" id="SSF81383">
    <property type="entry name" value="F-box domain"/>
    <property type="match status" value="1"/>
</dbReference>
<accession>A0A166RSJ3</accession>
<dbReference type="PANTHER" id="PTHR38926">
    <property type="entry name" value="F-BOX DOMAIN CONTAINING PROTEIN, EXPRESSED"/>
    <property type="match status" value="1"/>
</dbReference>
<protein>
    <recommendedName>
        <fullName evidence="1">F-box domain-containing protein</fullName>
    </recommendedName>
</protein>
<dbReference type="SUPFAM" id="SSF52047">
    <property type="entry name" value="RNI-like"/>
    <property type="match status" value="1"/>
</dbReference>
<name>A0A166RSJ3_9AGAM</name>
<dbReference type="InterPro" id="IPR032675">
    <property type="entry name" value="LRR_dom_sf"/>
</dbReference>
<evidence type="ECO:0000313" key="2">
    <source>
        <dbReference type="EMBL" id="KZP28608.1"/>
    </source>
</evidence>
<dbReference type="InterPro" id="IPR036047">
    <property type="entry name" value="F-box-like_dom_sf"/>
</dbReference>
<sequence length="555" mass="62504">MAPMVTAARPITTNPCICLLHADELSLPPTPVPESSLRRNAAVVTTPSEKLQIHSALSQVHRDLAELDVALAHLESVKTRLLLKRKAFQTFSDTHYGALSSIRLIPPEILTEIFSYLKPHQHYSPRGDDLLSTHICQQWRQIALSIPHLWSNIRVNVSRGHIKPTLEWVNAWLSRAKGSPLCIDIECCHLYFEDDWKLLLDVVVPHSHRWQHAAITFISGADISRLYKAKDHLPLLETLDISVLESSQSEDGYEADTFEIAPMLKSVSINIERSFESWSIGRLPFTQLEAFNAGFCSVPCAVGLLLIMPNIVSFAAQFREHAYPATTYISPRSLSKLEDLDIEYSIQEELFLNHFNFPCLRHLKYHQSNLQHAGWNPSLISLLQRSSGHLKSFTLLISGERCSQAGLQKLFRFLPKLPHLSIASRRDTNTMLGYSEIIECLTAPSPPNTDVYRALPELRRLELDYASGFEAQAFVDMVESRWRSGSAISEVPTIARLKSIKLRCVPSAAVFDSKALDRLKEFAAEGLDINVEIVEGLPLCFDEGICKGKEKFEGY</sequence>
<dbReference type="Gene3D" id="3.80.10.10">
    <property type="entry name" value="Ribonuclease Inhibitor"/>
    <property type="match status" value="1"/>
</dbReference>
<dbReference type="InterPro" id="IPR001810">
    <property type="entry name" value="F-box_dom"/>
</dbReference>
<dbReference type="Gene3D" id="1.20.1280.50">
    <property type="match status" value="1"/>
</dbReference>
<dbReference type="EMBL" id="KV417502">
    <property type="protein sequence ID" value="KZP28608.1"/>
    <property type="molecule type" value="Genomic_DNA"/>
</dbReference>
<dbReference type="AlphaFoldDB" id="A0A166RSJ3"/>
<organism evidence="2">
    <name type="scientific">Athelia psychrophila</name>
    <dbReference type="NCBI Taxonomy" id="1759441"/>
    <lineage>
        <taxon>Eukaryota</taxon>
        <taxon>Fungi</taxon>
        <taxon>Dikarya</taxon>
        <taxon>Basidiomycota</taxon>
        <taxon>Agaricomycotina</taxon>
        <taxon>Agaricomycetes</taxon>
        <taxon>Agaricomycetidae</taxon>
        <taxon>Atheliales</taxon>
        <taxon>Atheliaceae</taxon>
        <taxon>Athelia</taxon>
    </lineage>
</organism>
<dbReference type="OrthoDB" id="2269034at2759"/>
<feature type="domain" description="F-box" evidence="1">
    <location>
        <begin position="99"/>
        <end position="153"/>
    </location>
</feature>
<dbReference type="PROSITE" id="PS50181">
    <property type="entry name" value="FBOX"/>
    <property type="match status" value="1"/>
</dbReference>
<proteinExistence type="predicted"/>
<dbReference type="Pfam" id="PF12937">
    <property type="entry name" value="F-box-like"/>
    <property type="match status" value="1"/>
</dbReference>